<dbReference type="InterPro" id="IPR001452">
    <property type="entry name" value="SH3_domain"/>
</dbReference>
<feature type="chain" id="PRO_5042079502" description="SH3 domain-containing protein" evidence="6">
    <location>
        <begin position="22"/>
        <end position="457"/>
    </location>
</feature>
<evidence type="ECO:0000256" key="5">
    <source>
        <dbReference type="SAM" id="Phobius"/>
    </source>
</evidence>
<proteinExistence type="predicted"/>
<dbReference type="PROSITE" id="PS50002">
    <property type="entry name" value="SH3"/>
    <property type="match status" value="1"/>
</dbReference>
<organism evidence="8 9">
    <name type="scientific">Geranomyces variabilis</name>
    <dbReference type="NCBI Taxonomy" id="109894"/>
    <lineage>
        <taxon>Eukaryota</taxon>
        <taxon>Fungi</taxon>
        <taxon>Fungi incertae sedis</taxon>
        <taxon>Chytridiomycota</taxon>
        <taxon>Chytridiomycota incertae sedis</taxon>
        <taxon>Chytridiomycetes</taxon>
        <taxon>Spizellomycetales</taxon>
        <taxon>Powellomycetaceae</taxon>
        <taxon>Geranomyces</taxon>
    </lineage>
</organism>
<name>A0AAD5TJL7_9FUNG</name>
<protein>
    <recommendedName>
        <fullName evidence="7">SH3 domain-containing protein</fullName>
    </recommendedName>
</protein>
<keyword evidence="9" id="KW-1185">Reference proteome</keyword>
<evidence type="ECO:0000313" key="9">
    <source>
        <dbReference type="Proteomes" id="UP001212152"/>
    </source>
</evidence>
<gene>
    <name evidence="8" type="ORF">HDU87_004475</name>
</gene>
<dbReference type="Proteomes" id="UP001212152">
    <property type="component" value="Unassembled WGS sequence"/>
</dbReference>
<dbReference type="PANTHER" id="PTHR46218">
    <property type="entry name" value="LASP"/>
    <property type="match status" value="1"/>
</dbReference>
<keyword evidence="1 3" id="KW-0728">SH3 domain</keyword>
<feature type="region of interest" description="Disordered" evidence="4">
    <location>
        <begin position="347"/>
        <end position="393"/>
    </location>
</feature>
<dbReference type="AlphaFoldDB" id="A0AAD5TJL7"/>
<keyword evidence="5" id="KW-0812">Transmembrane</keyword>
<feature type="transmembrane region" description="Helical" evidence="5">
    <location>
        <begin position="242"/>
        <end position="262"/>
    </location>
</feature>
<evidence type="ECO:0000256" key="6">
    <source>
        <dbReference type="SAM" id="SignalP"/>
    </source>
</evidence>
<feature type="signal peptide" evidence="6">
    <location>
        <begin position="1"/>
        <end position="21"/>
    </location>
</feature>
<comment type="caution">
    <text evidence="8">The sequence shown here is derived from an EMBL/GenBank/DDBJ whole genome shotgun (WGS) entry which is preliminary data.</text>
</comment>
<sequence>MRSLAAVLLLLLASAPPTTPAAPSCIDISHSTACSAFIPPGQPVVIAPDALGDRSQNNISNVFDFDNWVNSLAGAIPPSIGCAPLLQMAKDRGVASFRFPVSFTCSFALTTASTQCSTGPGTTSTGSPLCQATCKAFVTSLQTGGINTGLCAAGAGNNATSPAATNWVNGASAHCDSLTDSPTCIESAASEDGNCGLVGSDATQTRDAAHAMCVQFPTLPCCVADPSLIAGTPRASYERLPMIAGLCGGFFFGVIALGFALLQYIERAEHAGTAAAAKADAYAAGTVHAHRARSAAAASGLWGAEEAQPSGLAAGSASAAAAPRQSYHERFNTATSSAFYNNYSNNNSTASPSAKPVGRQASRHSVRSDSHTFSRNNHHHPTSSSSSAASQAAAQRAGMFHRAVVIEGFETREHDEISLHVGDVVHVSQTFDDGWAYGVNTSSGREGVFPVVCLNSI</sequence>
<dbReference type="EMBL" id="JADGJQ010000033">
    <property type="protein sequence ID" value="KAJ3177456.1"/>
    <property type="molecule type" value="Genomic_DNA"/>
</dbReference>
<dbReference type="Pfam" id="PF14604">
    <property type="entry name" value="SH3_9"/>
    <property type="match status" value="1"/>
</dbReference>
<keyword evidence="5" id="KW-0472">Membrane</keyword>
<dbReference type="SUPFAM" id="SSF50044">
    <property type="entry name" value="SH3-domain"/>
    <property type="match status" value="1"/>
</dbReference>
<dbReference type="InterPro" id="IPR051759">
    <property type="entry name" value="LIM-SH3_domain_protein"/>
</dbReference>
<evidence type="ECO:0000256" key="1">
    <source>
        <dbReference type="ARBA" id="ARBA00022443"/>
    </source>
</evidence>
<dbReference type="InterPro" id="IPR036028">
    <property type="entry name" value="SH3-like_dom_sf"/>
</dbReference>
<keyword evidence="5" id="KW-1133">Transmembrane helix</keyword>
<dbReference type="Gene3D" id="2.30.30.40">
    <property type="entry name" value="SH3 Domains"/>
    <property type="match status" value="1"/>
</dbReference>
<dbReference type="SMART" id="SM00326">
    <property type="entry name" value="SH3"/>
    <property type="match status" value="1"/>
</dbReference>
<evidence type="ECO:0000256" key="3">
    <source>
        <dbReference type="PROSITE-ProRule" id="PRU00192"/>
    </source>
</evidence>
<accession>A0AAD5TJL7</accession>
<keyword evidence="2" id="KW-0677">Repeat</keyword>
<evidence type="ECO:0000259" key="7">
    <source>
        <dbReference type="PROSITE" id="PS50002"/>
    </source>
</evidence>
<feature type="compositionally biased region" description="Low complexity" evidence="4">
    <location>
        <begin position="383"/>
        <end position="393"/>
    </location>
</feature>
<evidence type="ECO:0000256" key="2">
    <source>
        <dbReference type="ARBA" id="ARBA00022737"/>
    </source>
</evidence>
<evidence type="ECO:0000256" key="4">
    <source>
        <dbReference type="SAM" id="MobiDB-lite"/>
    </source>
</evidence>
<keyword evidence="6" id="KW-0732">Signal</keyword>
<feature type="domain" description="SH3" evidence="7">
    <location>
        <begin position="398"/>
        <end position="457"/>
    </location>
</feature>
<reference evidence="8" key="1">
    <citation type="submission" date="2020-05" db="EMBL/GenBank/DDBJ databases">
        <title>Phylogenomic resolution of chytrid fungi.</title>
        <authorList>
            <person name="Stajich J.E."/>
            <person name="Amses K."/>
            <person name="Simmons R."/>
            <person name="Seto K."/>
            <person name="Myers J."/>
            <person name="Bonds A."/>
            <person name="Quandt C.A."/>
            <person name="Barry K."/>
            <person name="Liu P."/>
            <person name="Grigoriev I."/>
            <person name="Longcore J.E."/>
            <person name="James T.Y."/>
        </authorList>
    </citation>
    <scope>NUCLEOTIDE SEQUENCE</scope>
    <source>
        <strain evidence="8">JEL0379</strain>
    </source>
</reference>
<dbReference type="PANTHER" id="PTHR46218:SF4">
    <property type="entry name" value="LIM AND SH3 DOMAIN PROTEIN LASP"/>
    <property type="match status" value="1"/>
</dbReference>
<evidence type="ECO:0000313" key="8">
    <source>
        <dbReference type="EMBL" id="KAJ3177456.1"/>
    </source>
</evidence>